<evidence type="ECO:0000313" key="2">
    <source>
        <dbReference type="EMBL" id="AKE63783.1"/>
    </source>
</evidence>
<name>A0A0F6RKU8_MICAE</name>
<reference evidence="2 3" key="1">
    <citation type="journal article" date="2015" name="Genome Announc.">
        <title>Complete Genome Sequence of Microcystis aeruginosa NIES-2549, a Bloom-Forming Cyanobacterium from Lake Kasumigaura, Japan.</title>
        <authorList>
            <person name="Yamaguchi H."/>
            <person name="Suzuki S."/>
            <person name="Tanabe Y."/>
            <person name="Osana Y."/>
            <person name="Shimura Y."/>
            <person name="Ishida K."/>
            <person name="Kawachi M."/>
        </authorList>
    </citation>
    <scope>NUCLEOTIDE SEQUENCE [LARGE SCALE GENOMIC DNA]</scope>
    <source>
        <strain evidence="2 3">NIES-2549</strain>
    </source>
</reference>
<keyword evidence="1" id="KW-0472">Membrane</keyword>
<proteinExistence type="predicted"/>
<dbReference type="HOGENOM" id="CLU_3345923_0_0_3"/>
<evidence type="ECO:0000313" key="3">
    <source>
        <dbReference type="Proteomes" id="UP000034103"/>
    </source>
</evidence>
<dbReference type="EMBL" id="CP011304">
    <property type="protein sequence ID" value="AKE63783.1"/>
    <property type="molecule type" value="Genomic_DNA"/>
</dbReference>
<feature type="transmembrane region" description="Helical" evidence="1">
    <location>
        <begin position="12"/>
        <end position="35"/>
    </location>
</feature>
<dbReference type="PATRIC" id="fig|1641812.3.peg.1472"/>
<dbReference type="Proteomes" id="UP000034103">
    <property type="component" value="Chromosome"/>
</dbReference>
<gene>
    <name evidence="2" type="ORF">MYAER_1427</name>
</gene>
<dbReference type="AlphaFoldDB" id="A0A0F6RKU8"/>
<sequence>MSGFSYRPKSQLFSSVKLFKLLLTFDFFVVFMLGINQ</sequence>
<keyword evidence="1" id="KW-1133">Transmembrane helix</keyword>
<organism evidence="2 3">
    <name type="scientific">Microcystis aeruginosa NIES-2549</name>
    <dbReference type="NCBI Taxonomy" id="1641812"/>
    <lineage>
        <taxon>Bacteria</taxon>
        <taxon>Bacillati</taxon>
        <taxon>Cyanobacteriota</taxon>
        <taxon>Cyanophyceae</taxon>
        <taxon>Oscillatoriophycideae</taxon>
        <taxon>Chroococcales</taxon>
        <taxon>Microcystaceae</taxon>
        <taxon>Microcystis</taxon>
    </lineage>
</organism>
<protein>
    <submittedName>
        <fullName evidence="2">Uncharacterized protein</fullName>
    </submittedName>
</protein>
<keyword evidence="1" id="KW-0812">Transmembrane</keyword>
<accession>A0A0F6RKU8</accession>
<evidence type="ECO:0000256" key="1">
    <source>
        <dbReference type="SAM" id="Phobius"/>
    </source>
</evidence>